<dbReference type="InterPro" id="IPR036390">
    <property type="entry name" value="WH_DNA-bd_sf"/>
</dbReference>
<feature type="region of interest" description="Disordered" evidence="5">
    <location>
        <begin position="394"/>
        <end position="413"/>
    </location>
</feature>
<feature type="region of interest" description="Disordered" evidence="5">
    <location>
        <begin position="515"/>
        <end position="571"/>
    </location>
</feature>
<dbReference type="InterPro" id="IPR001766">
    <property type="entry name" value="Fork_head_dom"/>
</dbReference>
<evidence type="ECO:0000313" key="7">
    <source>
        <dbReference type="EMBL" id="KAF7260749.1"/>
    </source>
</evidence>
<proteinExistence type="predicted"/>
<dbReference type="InterPro" id="IPR050211">
    <property type="entry name" value="FOX_domain-containing"/>
</dbReference>
<dbReference type="EMBL" id="JTDE01000624">
    <property type="protein sequence ID" value="KAF7260749.1"/>
    <property type="molecule type" value="Genomic_DNA"/>
</dbReference>
<dbReference type="AlphaFoldDB" id="A0A8S9Z032"/>
<feature type="compositionally biased region" description="Low complexity" evidence="5">
    <location>
        <begin position="303"/>
        <end position="314"/>
    </location>
</feature>
<dbReference type="GO" id="GO:0005634">
    <property type="term" value="C:nucleus"/>
    <property type="evidence" value="ECO:0007669"/>
    <property type="project" value="UniProtKB-SubCell"/>
</dbReference>
<feature type="region of interest" description="Disordered" evidence="5">
    <location>
        <begin position="1"/>
        <end position="20"/>
    </location>
</feature>
<feature type="compositionally biased region" description="Low complexity" evidence="5">
    <location>
        <begin position="396"/>
        <end position="413"/>
    </location>
</feature>
<feature type="region of interest" description="Disordered" evidence="5">
    <location>
        <begin position="206"/>
        <end position="238"/>
    </location>
</feature>
<comment type="subcellular location">
    <subcellularLocation>
        <location evidence="1 4">Nucleus</location>
    </subcellularLocation>
</comment>
<dbReference type="PROSITE" id="PS00657">
    <property type="entry name" value="FORK_HEAD_1"/>
    <property type="match status" value="1"/>
</dbReference>
<keyword evidence="2 4" id="KW-0238">DNA-binding</keyword>
<feature type="domain" description="Fork-head" evidence="6">
    <location>
        <begin position="418"/>
        <end position="512"/>
    </location>
</feature>
<feature type="compositionally biased region" description="Polar residues" evidence="5">
    <location>
        <begin position="224"/>
        <end position="238"/>
    </location>
</feature>
<evidence type="ECO:0000259" key="6">
    <source>
        <dbReference type="PROSITE" id="PS50039"/>
    </source>
</evidence>
<evidence type="ECO:0000256" key="1">
    <source>
        <dbReference type="ARBA" id="ARBA00004123"/>
    </source>
</evidence>
<dbReference type="PRINTS" id="PR00053">
    <property type="entry name" value="FORKHEAD"/>
</dbReference>
<dbReference type="InterPro" id="IPR030456">
    <property type="entry name" value="TF_fork_head_CS_2"/>
</dbReference>
<keyword evidence="8" id="KW-1185">Reference proteome</keyword>
<dbReference type="PANTHER" id="PTHR11829">
    <property type="entry name" value="FORKHEAD BOX PROTEIN"/>
    <property type="match status" value="1"/>
</dbReference>
<feature type="compositionally biased region" description="Polar residues" evidence="5">
    <location>
        <begin position="527"/>
        <end position="541"/>
    </location>
</feature>
<dbReference type="Pfam" id="PF00250">
    <property type="entry name" value="Forkhead"/>
    <property type="match status" value="1"/>
</dbReference>
<feature type="DNA-binding region" description="Fork-head" evidence="4">
    <location>
        <begin position="418"/>
        <end position="512"/>
    </location>
</feature>
<sequence length="1065" mass="118084">MNPTEQLRIQPGSPGSVLPGTTSVVGPLAYQTAARCKYGQVVSDYVDSMSDKSTCNRTWFQPPAAILFPESATAFQASTTESRLRTSRSASYPQSDAFPVFPYPSSGLFTTGPNDFLPPHSSDYTSANTSNWYKSASASNPVWPGTSGFSWSGTDTYALHRPSSSAEDMPPKQGLTQNLSEASWCGNDHRRLSTQYRDGTYINTRHPHSPEAHNHTLSFLDDPTINTRTKGDTTAISTTPDLAIRSPVIPLQLDLADYDFSSQAKQPPPRPQTRPKQLQALAESSYQPSGLHASRLPNILGRSESVSLSTTTVSPAQNSPDTNPSPSADTLTLPSSTSLGQTHILDSYSFSRSVYLPTVYDNLASLSRPALTSPTMFLDHGSADLEHSDGIQGHCAQAAQQSSQQQQQQQQQQACHAKPPYSYISLITMAIQNSPARMCTLSEIYQFIIDLFPYYRQHQQRWQNSIRHSLSFNDCFVKVSRSPDKPGKGSYWTLHPESGNMFENGCYLRRQKRFKDPKREAVRRNQRVSANSHGLRTLTSPRKQDDLDFEREEDEEEEEDPADEDCTSSLYEDVYSPLPKDKLTNKPTRTDYGTEMSIESTGRSLSTHAGMVSETDYFQGAMRLTNHEKLDGLATSVTANSNSALSCLTGCLIARQTTENGAPFPYRYLSEMTHDVYRHSNSIWPDKDCWYASPFLPAPPNYLSTAGCADSQHQTSCFPPASGAVPSAYLEEKLSNPAVSHNVFTSNPYEIPFYQEFGGTIYYDSQVPKKIEETMEQTASYEIHTTGRVRPSTIHEQTTHRSPALTGSNIINSNPVGNLASTKCCDLSDAPLSPPTRTSPNSEDGKMSIKSAQSMTLMKRCRPTEPEEFINMKQTTPTAGPQAAKLARQTNERSSTEGSPGETMVMHAVHLNHLLSAHCPDVHWFPNRFNEGLQSVVPVTQSGEHVITDPQSPNFTIHRLMHRQLIDHSHQPILITKNLPLSLSTVNQVEHIIDRTCIYKMITATLSSVSNFNLSPASLTLYKRRHRLPETMVEATVDSTPTYHFTSNKSHAIMIACTNAYFSND</sequence>
<dbReference type="SUPFAM" id="SSF46785">
    <property type="entry name" value="Winged helix' DNA-binding domain"/>
    <property type="match status" value="1"/>
</dbReference>
<dbReference type="InterPro" id="IPR047388">
    <property type="entry name" value="FH-like_dFKH"/>
</dbReference>
<dbReference type="InterPro" id="IPR018122">
    <property type="entry name" value="TF_fork_head_CS_1"/>
</dbReference>
<dbReference type="PROSITE" id="PS00658">
    <property type="entry name" value="FORK_HEAD_2"/>
    <property type="match status" value="1"/>
</dbReference>
<dbReference type="OrthoDB" id="5954824at2759"/>
<dbReference type="GO" id="GO:0009653">
    <property type="term" value="P:anatomical structure morphogenesis"/>
    <property type="evidence" value="ECO:0007669"/>
    <property type="project" value="TreeGrafter"/>
</dbReference>
<dbReference type="PROSITE" id="PS50039">
    <property type="entry name" value="FORK_HEAD_3"/>
    <property type="match status" value="1"/>
</dbReference>
<evidence type="ECO:0000256" key="2">
    <source>
        <dbReference type="ARBA" id="ARBA00023125"/>
    </source>
</evidence>
<feature type="compositionally biased region" description="Acidic residues" evidence="5">
    <location>
        <begin position="547"/>
        <end position="566"/>
    </location>
</feature>
<feature type="region of interest" description="Disordered" evidence="5">
    <location>
        <begin position="827"/>
        <end position="847"/>
    </location>
</feature>
<reference evidence="7" key="1">
    <citation type="submission" date="2019-07" db="EMBL/GenBank/DDBJ databases">
        <title>Annotation for the trematode Paragonimus miyazaki's.</title>
        <authorList>
            <person name="Choi Y.-J."/>
        </authorList>
    </citation>
    <scope>NUCLEOTIDE SEQUENCE</scope>
    <source>
        <strain evidence="7">Japan</strain>
    </source>
</reference>
<name>A0A8S9Z032_9TREM</name>
<dbReference type="Gene3D" id="1.10.10.10">
    <property type="entry name" value="Winged helix-like DNA-binding domain superfamily/Winged helix DNA-binding domain"/>
    <property type="match status" value="1"/>
</dbReference>
<evidence type="ECO:0000256" key="4">
    <source>
        <dbReference type="PROSITE-ProRule" id="PRU00089"/>
    </source>
</evidence>
<dbReference type="CDD" id="cd20041">
    <property type="entry name" value="FH_dFKH"/>
    <property type="match status" value="1"/>
</dbReference>
<dbReference type="InterPro" id="IPR036388">
    <property type="entry name" value="WH-like_DNA-bd_sf"/>
</dbReference>
<feature type="region of interest" description="Disordered" evidence="5">
    <location>
        <begin position="261"/>
        <end position="336"/>
    </location>
</feature>
<dbReference type="GO" id="GO:0000981">
    <property type="term" value="F:DNA-binding transcription factor activity, RNA polymerase II-specific"/>
    <property type="evidence" value="ECO:0007669"/>
    <property type="project" value="TreeGrafter"/>
</dbReference>
<evidence type="ECO:0000256" key="5">
    <source>
        <dbReference type="SAM" id="MobiDB-lite"/>
    </source>
</evidence>
<dbReference type="FunFam" id="1.10.10.10:FF:000042">
    <property type="entry name" value="hepatocyte nuclear factor 3-beta"/>
    <property type="match status" value="1"/>
</dbReference>
<dbReference type="SMART" id="SM00339">
    <property type="entry name" value="FH"/>
    <property type="match status" value="1"/>
</dbReference>
<comment type="caution">
    <text evidence="7">The sequence shown here is derived from an EMBL/GenBank/DDBJ whole genome shotgun (WGS) entry which is preliminary data.</text>
</comment>
<protein>
    <recommendedName>
        <fullName evidence="6">Fork-head domain-containing protein</fullName>
    </recommendedName>
</protein>
<dbReference type="GO" id="GO:0000978">
    <property type="term" value="F:RNA polymerase II cis-regulatory region sequence-specific DNA binding"/>
    <property type="evidence" value="ECO:0007669"/>
    <property type="project" value="TreeGrafter"/>
</dbReference>
<organism evidence="7 8">
    <name type="scientific">Paragonimus skrjabini miyazakii</name>
    <dbReference type="NCBI Taxonomy" id="59628"/>
    <lineage>
        <taxon>Eukaryota</taxon>
        <taxon>Metazoa</taxon>
        <taxon>Spiralia</taxon>
        <taxon>Lophotrochozoa</taxon>
        <taxon>Platyhelminthes</taxon>
        <taxon>Trematoda</taxon>
        <taxon>Digenea</taxon>
        <taxon>Plagiorchiida</taxon>
        <taxon>Troglotremata</taxon>
        <taxon>Troglotrematidae</taxon>
        <taxon>Paragonimus</taxon>
    </lineage>
</organism>
<evidence type="ECO:0000256" key="3">
    <source>
        <dbReference type="ARBA" id="ARBA00023242"/>
    </source>
</evidence>
<evidence type="ECO:0000313" key="8">
    <source>
        <dbReference type="Proteomes" id="UP000822476"/>
    </source>
</evidence>
<keyword evidence="3 4" id="KW-0539">Nucleus</keyword>
<gene>
    <name evidence="7" type="ORF">EG68_02098</name>
</gene>
<dbReference type="GO" id="GO:0030154">
    <property type="term" value="P:cell differentiation"/>
    <property type="evidence" value="ECO:0007669"/>
    <property type="project" value="TreeGrafter"/>
</dbReference>
<dbReference type="Proteomes" id="UP000822476">
    <property type="component" value="Unassembled WGS sequence"/>
</dbReference>
<feature type="compositionally biased region" description="Polar residues" evidence="5">
    <location>
        <begin position="315"/>
        <end position="336"/>
    </location>
</feature>
<accession>A0A8S9Z032</accession>
<dbReference type="PANTHER" id="PTHR11829:SF380">
    <property type="entry name" value="PROTEIN FORK HEAD"/>
    <property type="match status" value="1"/>
</dbReference>